<evidence type="ECO:0000313" key="3">
    <source>
        <dbReference type="EMBL" id="OVA09463.1"/>
    </source>
</evidence>
<organism evidence="3 4">
    <name type="scientific">Macleaya cordata</name>
    <name type="common">Five-seeded plume-poppy</name>
    <name type="synonym">Bocconia cordata</name>
    <dbReference type="NCBI Taxonomy" id="56857"/>
    <lineage>
        <taxon>Eukaryota</taxon>
        <taxon>Viridiplantae</taxon>
        <taxon>Streptophyta</taxon>
        <taxon>Embryophyta</taxon>
        <taxon>Tracheophyta</taxon>
        <taxon>Spermatophyta</taxon>
        <taxon>Magnoliopsida</taxon>
        <taxon>Ranunculales</taxon>
        <taxon>Papaveraceae</taxon>
        <taxon>Papaveroideae</taxon>
        <taxon>Macleaya</taxon>
    </lineage>
</organism>
<dbReference type="Gene3D" id="1.20.1250.10">
    <property type="match status" value="1"/>
</dbReference>
<reference evidence="3 4" key="1">
    <citation type="journal article" date="2017" name="Mol. Plant">
        <title>The Genome of Medicinal Plant Macleaya cordata Provides New Insights into Benzylisoquinoline Alkaloids Metabolism.</title>
        <authorList>
            <person name="Liu X."/>
            <person name="Liu Y."/>
            <person name="Huang P."/>
            <person name="Ma Y."/>
            <person name="Qing Z."/>
            <person name="Tang Q."/>
            <person name="Cao H."/>
            <person name="Cheng P."/>
            <person name="Zheng Y."/>
            <person name="Yuan Z."/>
            <person name="Zhou Y."/>
            <person name="Liu J."/>
            <person name="Tang Z."/>
            <person name="Zhuo Y."/>
            <person name="Zhang Y."/>
            <person name="Yu L."/>
            <person name="Huang J."/>
            <person name="Yang P."/>
            <person name="Peng Q."/>
            <person name="Zhang J."/>
            <person name="Jiang W."/>
            <person name="Zhang Z."/>
            <person name="Lin K."/>
            <person name="Ro D.K."/>
            <person name="Chen X."/>
            <person name="Xiong X."/>
            <person name="Shang Y."/>
            <person name="Huang S."/>
            <person name="Zeng J."/>
        </authorList>
    </citation>
    <scope>NUCLEOTIDE SEQUENCE [LARGE SCALE GENOMIC DNA]</scope>
    <source>
        <strain evidence="4">cv. BLH2017</strain>
        <tissue evidence="3">Root</tissue>
    </source>
</reference>
<dbReference type="InterPro" id="IPR009079">
    <property type="entry name" value="4_helix_cytokine-like_core"/>
</dbReference>
<accession>A0A200QG50</accession>
<comment type="caution">
    <text evidence="3">The sequence shown here is derived from an EMBL/GenBank/DDBJ whole genome shotgun (WGS) entry which is preliminary data.</text>
</comment>
<evidence type="ECO:0000313" key="4">
    <source>
        <dbReference type="Proteomes" id="UP000195402"/>
    </source>
</evidence>
<dbReference type="InParanoid" id="A0A200QG50"/>
<dbReference type="EMBL" id="MVGT01002068">
    <property type="protein sequence ID" value="OVA09463.1"/>
    <property type="molecule type" value="Genomic_DNA"/>
</dbReference>
<gene>
    <name evidence="3" type="ORF">BVC80_8183g9</name>
</gene>
<feature type="compositionally biased region" description="Low complexity" evidence="2">
    <location>
        <begin position="126"/>
        <end position="143"/>
    </location>
</feature>
<dbReference type="Proteomes" id="UP000195402">
    <property type="component" value="Unassembled WGS sequence"/>
</dbReference>
<feature type="coiled-coil region" evidence="1">
    <location>
        <begin position="61"/>
        <end position="95"/>
    </location>
</feature>
<keyword evidence="1" id="KW-0175">Coiled coil</keyword>
<feature type="region of interest" description="Disordered" evidence="2">
    <location>
        <begin position="28"/>
        <end position="59"/>
    </location>
</feature>
<evidence type="ECO:0000256" key="1">
    <source>
        <dbReference type="SAM" id="Coils"/>
    </source>
</evidence>
<evidence type="ECO:0000256" key="2">
    <source>
        <dbReference type="SAM" id="MobiDB-lite"/>
    </source>
</evidence>
<name>A0A200QG50_MACCD</name>
<dbReference type="AlphaFoldDB" id="A0A200QG50"/>
<feature type="region of interest" description="Disordered" evidence="2">
    <location>
        <begin position="116"/>
        <end position="143"/>
    </location>
</feature>
<sequence>MKEKTDKAIEESSSSIYSTGVDDIFSQVMGPDSRGRRRCFGRATFSGESSNSSSNRENVEVTTLKRKVVDVEDELKNTKQQCSDLQTTTEQLRASLNTAMDELTMMRGYFRMFFANGHPSPPTQVPRSASTSSPSSATRSNHQ</sequence>
<feature type="compositionally biased region" description="Low complexity" evidence="2">
    <location>
        <begin position="46"/>
        <end position="56"/>
    </location>
</feature>
<keyword evidence="4" id="KW-1185">Reference proteome</keyword>
<proteinExistence type="predicted"/>
<protein>
    <submittedName>
        <fullName evidence="3">Uncharacterized protein</fullName>
    </submittedName>
</protein>